<feature type="compositionally biased region" description="Basic and acidic residues" evidence="1">
    <location>
        <begin position="393"/>
        <end position="421"/>
    </location>
</feature>
<dbReference type="eggNOG" id="arCOG08198">
    <property type="taxonomic scope" value="Archaea"/>
</dbReference>
<dbReference type="PATRIC" id="fig|1227484.4.peg.2147"/>
<dbReference type="OrthoDB" id="206042at2157"/>
<reference evidence="3 4" key="1">
    <citation type="journal article" date="2014" name="PLoS Genet.">
        <title>Phylogenetically driven sequencing of extremely halophilic archaea reveals strategies for static and dynamic osmo-response.</title>
        <authorList>
            <person name="Becker E.A."/>
            <person name="Seitzer P.M."/>
            <person name="Tritt A."/>
            <person name="Larsen D."/>
            <person name="Krusor M."/>
            <person name="Yao A.I."/>
            <person name="Wu D."/>
            <person name="Madern D."/>
            <person name="Eisen J.A."/>
            <person name="Darling A.E."/>
            <person name="Facciotti M.T."/>
        </authorList>
    </citation>
    <scope>NUCLEOTIDE SEQUENCE [LARGE SCALE GENOMIC DNA]</scope>
    <source>
        <strain evidence="3 4">DSM 1137</strain>
    </source>
</reference>
<keyword evidence="2" id="KW-0472">Membrane</keyword>
<feature type="transmembrane region" description="Helical" evidence="2">
    <location>
        <begin position="93"/>
        <end position="113"/>
    </location>
</feature>
<organism evidence="3 4">
    <name type="scientific">Halorubrum saccharovorum DSM 1137</name>
    <dbReference type="NCBI Taxonomy" id="1227484"/>
    <lineage>
        <taxon>Archaea</taxon>
        <taxon>Methanobacteriati</taxon>
        <taxon>Methanobacteriota</taxon>
        <taxon>Stenosarchaea group</taxon>
        <taxon>Halobacteria</taxon>
        <taxon>Halobacteriales</taxon>
        <taxon>Haloferacaceae</taxon>
        <taxon>Halorubrum</taxon>
    </lineage>
</organism>
<proteinExistence type="predicted"/>
<evidence type="ECO:0000256" key="2">
    <source>
        <dbReference type="SAM" id="Phobius"/>
    </source>
</evidence>
<feature type="transmembrane region" description="Helical" evidence="2">
    <location>
        <begin position="125"/>
        <end position="142"/>
    </location>
</feature>
<keyword evidence="2" id="KW-1133">Transmembrane helix</keyword>
<feature type="region of interest" description="Disordered" evidence="1">
    <location>
        <begin position="380"/>
        <end position="421"/>
    </location>
</feature>
<dbReference type="RefSeq" id="WP_004048917.1">
    <property type="nucleotide sequence ID" value="NZ_AOJE01000058.1"/>
</dbReference>
<evidence type="ECO:0000256" key="1">
    <source>
        <dbReference type="SAM" id="MobiDB-lite"/>
    </source>
</evidence>
<feature type="transmembrane region" description="Helical" evidence="2">
    <location>
        <begin position="354"/>
        <end position="372"/>
    </location>
</feature>
<feature type="transmembrane region" description="Helical" evidence="2">
    <location>
        <begin position="148"/>
        <end position="164"/>
    </location>
</feature>
<evidence type="ECO:0000313" key="4">
    <source>
        <dbReference type="Proteomes" id="UP000011514"/>
    </source>
</evidence>
<evidence type="ECO:0000313" key="3">
    <source>
        <dbReference type="EMBL" id="ELZ38093.1"/>
    </source>
</evidence>
<keyword evidence="2" id="KW-0812">Transmembrane</keyword>
<feature type="transmembrane region" description="Helical" evidence="2">
    <location>
        <begin position="219"/>
        <end position="240"/>
    </location>
</feature>
<dbReference type="EMBL" id="AOJE01000058">
    <property type="protein sequence ID" value="ELZ38093.1"/>
    <property type="molecule type" value="Genomic_DNA"/>
</dbReference>
<sequence>MLLAILAVGVAFALLSRPYPAVYRYAGGVALAGHLLFSVVVLPALPYEWDIALFHANALRVVAGSPTDPFSSVDAFATFQALAYVIFDADTTVVSVLNGLFAVLTPLPAAAIARRLYPDIDRTDGLVLALLFFPLPFLFASLPMRDALSTLLATVLLALVVRALDERDYWTAVTAVPLWAAVFLLREELALLAVIAAVAGGSALAASRLTDGEVGLRALVPAAVPSGVVGLALFAAVLPVDALNRRLQYRATGGAAYLEGMAYDSWLDVLLAAPIRAVYFQFAPFPLHVGSAFDALAIASLPALVVVSVAAVGSLRETEAREVVAVAVGAFYLAGVVGYGLVDANFGTTVRHRSIFVFLLCVFAAPALEGWYRSLSRSISRSPSRSLAARTEAAGRRPPEDGEHEQEAQELDSRTEVRGEH</sequence>
<feature type="transmembrane region" description="Helical" evidence="2">
    <location>
        <begin position="292"/>
        <end position="311"/>
    </location>
</feature>
<feature type="transmembrane region" description="Helical" evidence="2">
    <location>
        <begin position="176"/>
        <end position="199"/>
    </location>
</feature>
<comment type="caution">
    <text evidence="3">The sequence shown here is derived from an EMBL/GenBank/DDBJ whole genome shotgun (WGS) entry which is preliminary data.</text>
</comment>
<gene>
    <name evidence="3" type="ORF">C471_10931</name>
</gene>
<dbReference type="Proteomes" id="UP000011514">
    <property type="component" value="Unassembled WGS sequence"/>
</dbReference>
<protein>
    <recommendedName>
        <fullName evidence="5">Glycosyltransferase RgtA/B/C/D-like domain-containing protein</fullName>
    </recommendedName>
</protein>
<accession>M0DTD1</accession>
<dbReference type="AlphaFoldDB" id="M0DTD1"/>
<keyword evidence="4" id="KW-1185">Reference proteome</keyword>
<name>M0DTD1_9EURY</name>
<feature type="transmembrane region" description="Helical" evidence="2">
    <location>
        <begin position="323"/>
        <end position="342"/>
    </location>
</feature>
<feature type="transmembrane region" description="Helical" evidence="2">
    <location>
        <begin position="28"/>
        <end position="49"/>
    </location>
</feature>
<evidence type="ECO:0008006" key="5">
    <source>
        <dbReference type="Google" id="ProtNLM"/>
    </source>
</evidence>
<feature type="compositionally biased region" description="Low complexity" evidence="1">
    <location>
        <begin position="380"/>
        <end position="390"/>
    </location>
</feature>
<dbReference type="STRING" id="1227484.C471_10931"/>